<evidence type="ECO:0000313" key="1">
    <source>
        <dbReference type="EMBL" id="KAF9460726.1"/>
    </source>
</evidence>
<sequence>MHAVVGRTSRLSQIFHPRGATTSGIPSTLVNLQNAPLFQRLPPWWARWTLALIACDIFMTGSAIELTWNRWSEKVSEDEASLTSSGEYTLRPVWQRLGLCTAHLGLGVGLAAALVVAQARFVRTLVVVPPSPGFNNRRVFVQCAHNLRRNGMTFPLNKCSLGEGRNETEMILRVTGEKGHWFIGLEDSIVNGQRAGLPENRAAVLSNWGGKRIGNWTGATSIDSRWKSGPARRA</sequence>
<dbReference type="OrthoDB" id="2607755at2759"/>
<keyword evidence="2" id="KW-1185">Reference proteome</keyword>
<comment type="caution">
    <text evidence="1">The sequence shown here is derived from an EMBL/GenBank/DDBJ whole genome shotgun (WGS) entry which is preliminary data.</text>
</comment>
<proteinExistence type="predicted"/>
<gene>
    <name evidence="1" type="ORF">BDZ94DRAFT_1222620</name>
</gene>
<accession>A0A9P5Y3P5</accession>
<organism evidence="1 2">
    <name type="scientific">Collybia nuda</name>
    <dbReference type="NCBI Taxonomy" id="64659"/>
    <lineage>
        <taxon>Eukaryota</taxon>
        <taxon>Fungi</taxon>
        <taxon>Dikarya</taxon>
        <taxon>Basidiomycota</taxon>
        <taxon>Agaricomycotina</taxon>
        <taxon>Agaricomycetes</taxon>
        <taxon>Agaricomycetidae</taxon>
        <taxon>Agaricales</taxon>
        <taxon>Tricholomatineae</taxon>
        <taxon>Clitocybaceae</taxon>
        <taxon>Collybia</taxon>
    </lineage>
</organism>
<dbReference type="Proteomes" id="UP000807353">
    <property type="component" value="Unassembled WGS sequence"/>
</dbReference>
<evidence type="ECO:0000313" key="2">
    <source>
        <dbReference type="Proteomes" id="UP000807353"/>
    </source>
</evidence>
<protein>
    <submittedName>
        <fullName evidence="1">Uncharacterized protein</fullName>
    </submittedName>
</protein>
<reference evidence="1" key="1">
    <citation type="submission" date="2020-11" db="EMBL/GenBank/DDBJ databases">
        <authorList>
            <consortium name="DOE Joint Genome Institute"/>
            <person name="Ahrendt S."/>
            <person name="Riley R."/>
            <person name="Andreopoulos W."/>
            <person name="Labutti K."/>
            <person name="Pangilinan J."/>
            <person name="Ruiz-Duenas F.J."/>
            <person name="Barrasa J.M."/>
            <person name="Sanchez-Garcia M."/>
            <person name="Camarero S."/>
            <person name="Miyauchi S."/>
            <person name="Serrano A."/>
            <person name="Linde D."/>
            <person name="Babiker R."/>
            <person name="Drula E."/>
            <person name="Ayuso-Fernandez I."/>
            <person name="Pacheco R."/>
            <person name="Padilla G."/>
            <person name="Ferreira P."/>
            <person name="Barriuso J."/>
            <person name="Kellner H."/>
            <person name="Castanera R."/>
            <person name="Alfaro M."/>
            <person name="Ramirez L."/>
            <person name="Pisabarro A.G."/>
            <person name="Kuo A."/>
            <person name="Tritt A."/>
            <person name="Lipzen A."/>
            <person name="He G."/>
            <person name="Yan M."/>
            <person name="Ng V."/>
            <person name="Cullen D."/>
            <person name="Martin F."/>
            <person name="Rosso M.-N."/>
            <person name="Henrissat B."/>
            <person name="Hibbett D."/>
            <person name="Martinez A.T."/>
            <person name="Grigoriev I.V."/>
        </authorList>
    </citation>
    <scope>NUCLEOTIDE SEQUENCE</scope>
    <source>
        <strain evidence="1">CBS 247.69</strain>
    </source>
</reference>
<name>A0A9P5Y3P5_9AGAR</name>
<dbReference type="EMBL" id="MU150294">
    <property type="protein sequence ID" value="KAF9460726.1"/>
    <property type="molecule type" value="Genomic_DNA"/>
</dbReference>
<dbReference type="AlphaFoldDB" id="A0A9P5Y3P5"/>